<protein>
    <submittedName>
        <fullName evidence="1">Uncharacterized protein</fullName>
    </submittedName>
</protein>
<organism evidence="1">
    <name type="scientific">Siphoviridae sp. ctoic9</name>
    <dbReference type="NCBI Taxonomy" id="2825671"/>
    <lineage>
        <taxon>Viruses</taxon>
        <taxon>Duplodnaviria</taxon>
        <taxon>Heunggongvirae</taxon>
        <taxon>Uroviricota</taxon>
        <taxon>Caudoviricetes</taxon>
    </lineage>
</organism>
<name>A0A8S5Q9X8_9CAUD</name>
<dbReference type="EMBL" id="BK015608">
    <property type="protein sequence ID" value="DAE15609.1"/>
    <property type="molecule type" value="Genomic_DNA"/>
</dbReference>
<evidence type="ECO:0000313" key="1">
    <source>
        <dbReference type="EMBL" id="DAE15609.1"/>
    </source>
</evidence>
<accession>A0A8S5Q9X8</accession>
<proteinExistence type="predicted"/>
<sequence>MNREQKERLTAWCLNLLVTYRIDFFRGLVLSDTVNFFNTEDPDRIEVAIESCRGADSLGFVPDQKDYTELLRELREIAKEVPLSDTAQTAITHVFGGEWQEAIEALDKLKSERNEQN</sequence>
<reference evidence="1" key="1">
    <citation type="journal article" date="2021" name="Proc. Natl. Acad. Sci. U.S.A.">
        <title>A Catalog of Tens of Thousands of Viruses from Human Metagenomes Reveals Hidden Associations with Chronic Diseases.</title>
        <authorList>
            <person name="Tisza M.J."/>
            <person name="Buck C.B."/>
        </authorList>
    </citation>
    <scope>NUCLEOTIDE SEQUENCE</scope>
    <source>
        <strain evidence="1">Ctoic9</strain>
    </source>
</reference>